<dbReference type="PANTHER" id="PTHR43736:SF4">
    <property type="entry name" value="SLR1690 PROTEIN"/>
    <property type="match status" value="1"/>
</dbReference>
<dbReference type="InterPro" id="IPR036390">
    <property type="entry name" value="WH_DNA-bd_sf"/>
</dbReference>
<dbReference type="AlphaFoldDB" id="J2YZ63"/>
<feature type="domain" description="NrtR DNA-binding winged helix" evidence="2">
    <location>
        <begin position="202"/>
        <end position="262"/>
    </location>
</feature>
<dbReference type="InterPro" id="IPR036388">
    <property type="entry name" value="WH-like_DNA-bd_sf"/>
</dbReference>
<evidence type="ECO:0000313" key="3">
    <source>
        <dbReference type="EMBL" id="EJN53463.1"/>
    </source>
</evidence>
<gene>
    <name evidence="3" type="ORF">A11Y_30910</name>
</gene>
<evidence type="ECO:0000313" key="4">
    <source>
        <dbReference type="Proteomes" id="UP000007271"/>
    </source>
</evidence>
<sequence length="267" mass="29996">MYELRPSLVVDFFIIVILDCAIIFCEVKEMADKVVARPLITIANIIWSFNPLTHLPQVLLVKRAYPPFEGHWALPETLLRRDESADAACIRLIKDKIGVRLSNSATEQLATFTDPDRVSGERALAIAYMTFLPTMPQLRAGYGATEVGWFSLNFDHGKFILQNGDLVLSLAAGSALAFDHHQIINTAIVRIKNKLDYQPTILQILGPTFTLRQAREVYATFRQTTVDQIDNSNFKKAHQKLFKEVGTAATKRSGRPPKLFKLVLPCV</sequence>
<dbReference type="InterPro" id="IPR054105">
    <property type="entry name" value="WHD_NrtR"/>
</dbReference>
<dbReference type="EMBL" id="AKFP01000124">
    <property type="protein sequence ID" value="EJN53463.1"/>
    <property type="molecule type" value="Genomic_DNA"/>
</dbReference>
<dbReference type="InterPro" id="IPR000086">
    <property type="entry name" value="NUDIX_hydrolase_dom"/>
</dbReference>
<feature type="domain" description="Nudix hydrolase" evidence="1">
    <location>
        <begin position="57"/>
        <end position="130"/>
    </location>
</feature>
<comment type="caution">
    <text evidence="3">The sequence shown here is derived from an EMBL/GenBank/DDBJ whole genome shotgun (WGS) entry which is preliminary data.</text>
</comment>
<dbReference type="STRING" id="1185325.A11Y_30910"/>
<dbReference type="Gene3D" id="1.10.10.10">
    <property type="entry name" value="Winged helix-like DNA-binding domain superfamily/Winged helix DNA-binding domain"/>
    <property type="match status" value="1"/>
</dbReference>
<dbReference type="CDD" id="cd18873">
    <property type="entry name" value="NUDIX_NadM_like"/>
    <property type="match status" value="1"/>
</dbReference>
<proteinExistence type="predicted"/>
<dbReference type="Proteomes" id="UP000007271">
    <property type="component" value="Unassembled WGS sequence"/>
</dbReference>
<name>J2YZ63_9LACO</name>
<dbReference type="Pfam" id="PF21906">
    <property type="entry name" value="WHD_NrtR"/>
    <property type="match status" value="1"/>
</dbReference>
<dbReference type="SUPFAM" id="SSF55811">
    <property type="entry name" value="Nudix"/>
    <property type="match status" value="1"/>
</dbReference>
<dbReference type="PANTHER" id="PTHR43736">
    <property type="entry name" value="ADP-RIBOSE PYROPHOSPHATASE"/>
    <property type="match status" value="1"/>
</dbReference>
<protein>
    <submittedName>
        <fullName evidence="3">MutT/nudix family hydrolase</fullName>
    </submittedName>
</protein>
<organism evidence="3 4">
    <name type="scientific">Loigolactobacillus coryniformis subsp. coryniformis CECT 5711</name>
    <dbReference type="NCBI Taxonomy" id="1185325"/>
    <lineage>
        <taxon>Bacteria</taxon>
        <taxon>Bacillati</taxon>
        <taxon>Bacillota</taxon>
        <taxon>Bacilli</taxon>
        <taxon>Lactobacillales</taxon>
        <taxon>Lactobacillaceae</taxon>
        <taxon>Loigolactobacillus</taxon>
    </lineage>
</organism>
<reference evidence="3 4" key="1">
    <citation type="submission" date="2012-05" db="EMBL/GenBank/DDBJ databases">
        <title>Complete Genome Sequence of Lactobacillus coryniformis CECT5711.</title>
        <authorList>
            <person name="Rodriguez J.M."/>
        </authorList>
    </citation>
    <scope>NUCLEOTIDE SEQUENCE [LARGE SCALE GENOMIC DNA]</scope>
    <source>
        <strain evidence="4">CECT5711</strain>
    </source>
</reference>
<dbReference type="SUPFAM" id="SSF46785">
    <property type="entry name" value="Winged helix' DNA-binding domain"/>
    <property type="match status" value="1"/>
</dbReference>
<accession>J2YZ63</accession>
<dbReference type="PATRIC" id="fig|1185325.3.peg.2652"/>
<dbReference type="InterPro" id="IPR015797">
    <property type="entry name" value="NUDIX_hydrolase-like_dom_sf"/>
</dbReference>
<evidence type="ECO:0000259" key="2">
    <source>
        <dbReference type="Pfam" id="PF21906"/>
    </source>
</evidence>
<dbReference type="Gene3D" id="3.90.79.10">
    <property type="entry name" value="Nucleoside Triphosphate Pyrophosphohydrolase"/>
    <property type="match status" value="1"/>
</dbReference>
<evidence type="ECO:0000259" key="1">
    <source>
        <dbReference type="Pfam" id="PF00293"/>
    </source>
</evidence>
<dbReference type="GO" id="GO:0016787">
    <property type="term" value="F:hydrolase activity"/>
    <property type="evidence" value="ECO:0007669"/>
    <property type="project" value="UniProtKB-KW"/>
</dbReference>
<keyword evidence="3" id="KW-0378">Hydrolase</keyword>
<dbReference type="Pfam" id="PF00293">
    <property type="entry name" value="NUDIX"/>
    <property type="match status" value="1"/>
</dbReference>